<dbReference type="Proteomes" id="UP001300096">
    <property type="component" value="Unassembled WGS sequence"/>
</dbReference>
<evidence type="ECO:0000313" key="2">
    <source>
        <dbReference type="Proteomes" id="UP001300096"/>
    </source>
</evidence>
<protein>
    <submittedName>
        <fullName evidence="1">Uncharacterized protein</fullName>
    </submittedName>
</protein>
<dbReference type="EMBL" id="JAHWXN010000001">
    <property type="protein sequence ID" value="MCK2037074.1"/>
    <property type="molecule type" value="Genomic_DNA"/>
</dbReference>
<gene>
    <name evidence="1" type="ORF">KZC51_13130</name>
</gene>
<reference evidence="1 2" key="1">
    <citation type="submission" date="2021-06" db="EMBL/GenBank/DDBJ databases">
        <title>Genome-based taxonomic framework of Microbacterium strains isolated from marine environment, the description of four new species and reclassification of four preexisting species.</title>
        <authorList>
            <person name="Lee S.D."/>
            <person name="Kim S.-M."/>
            <person name="Byeon Y.-S."/>
            <person name="Yang H.L."/>
            <person name="Kim I.S."/>
        </authorList>
    </citation>
    <scope>NUCLEOTIDE SEQUENCE [LARGE SCALE GENOMIC DNA]</scope>
    <source>
        <strain evidence="1 2">SSW1-49</strain>
    </source>
</reference>
<evidence type="ECO:0000313" key="1">
    <source>
        <dbReference type="EMBL" id="MCK2037074.1"/>
    </source>
</evidence>
<comment type="caution">
    <text evidence="1">The sequence shown here is derived from an EMBL/GenBank/DDBJ whole genome shotgun (WGS) entry which is preliminary data.</text>
</comment>
<organism evidence="1 2">
    <name type="scientific">Microbacterium croceum</name>
    <dbReference type="NCBI Taxonomy" id="2851645"/>
    <lineage>
        <taxon>Bacteria</taxon>
        <taxon>Bacillati</taxon>
        <taxon>Actinomycetota</taxon>
        <taxon>Actinomycetes</taxon>
        <taxon>Micrococcales</taxon>
        <taxon>Microbacteriaceae</taxon>
        <taxon>Microbacterium</taxon>
    </lineage>
</organism>
<name>A0ABT0FG75_9MICO</name>
<sequence>MPWEPNTIVITAGAADAETAVDVRSAADELEPLGASNAGQAGVSLTGMDARYGAWSAAE</sequence>
<dbReference type="RefSeq" id="WP_247630394.1">
    <property type="nucleotide sequence ID" value="NZ_JAHWXN010000001.1"/>
</dbReference>
<keyword evidence="2" id="KW-1185">Reference proteome</keyword>
<accession>A0ABT0FG75</accession>
<proteinExistence type="predicted"/>